<evidence type="ECO:0000259" key="7">
    <source>
        <dbReference type="PROSITE" id="PS51041"/>
    </source>
</evidence>
<dbReference type="GO" id="GO:0005581">
    <property type="term" value="C:collagen trimer"/>
    <property type="evidence" value="ECO:0007669"/>
    <property type="project" value="UniProtKB-KW"/>
</dbReference>
<feature type="chain" id="PRO_5034719452" evidence="6">
    <location>
        <begin position="43"/>
        <end position="484"/>
    </location>
</feature>
<name>A0A8D0KJA8_SALMN</name>
<dbReference type="GO" id="GO:0005794">
    <property type="term" value="C:Golgi apparatus"/>
    <property type="evidence" value="ECO:0007669"/>
    <property type="project" value="Ensembl"/>
</dbReference>
<feature type="compositionally biased region" description="Pro residues" evidence="5">
    <location>
        <begin position="333"/>
        <end position="348"/>
    </location>
</feature>
<dbReference type="Proteomes" id="UP000694421">
    <property type="component" value="Unplaced"/>
</dbReference>
<reference evidence="8" key="1">
    <citation type="submission" date="2025-08" db="UniProtKB">
        <authorList>
            <consortium name="Ensembl"/>
        </authorList>
    </citation>
    <scope>IDENTIFICATION</scope>
</reference>
<comment type="subcellular location">
    <subcellularLocation>
        <location evidence="1">Secreted</location>
    </subcellularLocation>
</comment>
<dbReference type="InterPro" id="IPR050392">
    <property type="entry name" value="Collagen/C1q_domain"/>
</dbReference>
<keyword evidence="2" id="KW-0964">Secreted</keyword>
<dbReference type="Ensembl" id="ENSSMRT00000027292.1">
    <property type="protein sequence ID" value="ENSSMRP00000023311.1"/>
    <property type="gene ID" value="ENSSMRG00000018106.1"/>
</dbReference>
<dbReference type="GeneTree" id="ENSGT00940000161542"/>
<evidence type="ECO:0000313" key="8">
    <source>
        <dbReference type="Ensembl" id="ENSSMRP00000023311.1"/>
    </source>
</evidence>
<dbReference type="PANTHER" id="PTHR15427:SF23">
    <property type="entry name" value="EMI DOMAIN-CONTAINING PROTEIN 1"/>
    <property type="match status" value="1"/>
</dbReference>
<keyword evidence="4" id="KW-1015">Disulfide bond</keyword>
<feature type="compositionally biased region" description="Low complexity" evidence="5">
    <location>
        <begin position="350"/>
        <end position="371"/>
    </location>
</feature>
<feature type="region of interest" description="Disordered" evidence="5">
    <location>
        <begin position="233"/>
        <end position="406"/>
    </location>
</feature>
<evidence type="ECO:0000313" key="9">
    <source>
        <dbReference type="Proteomes" id="UP000694421"/>
    </source>
</evidence>
<reference evidence="8" key="2">
    <citation type="submission" date="2025-09" db="UniProtKB">
        <authorList>
            <consortium name="Ensembl"/>
        </authorList>
    </citation>
    <scope>IDENTIFICATION</scope>
</reference>
<accession>A0A8D0KJA8</accession>
<dbReference type="InterPro" id="IPR011489">
    <property type="entry name" value="EMI_domain"/>
</dbReference>
<evidence type="ECO:0000256" key="2">
    <source>
        <dbReference type="ARBA" id="ARBA00022525"/>
    </source>
</evidence>
<organism evidence="8 9">
    <name type="scientific">Salvator merianae</name>
    <name type="common">Argentine black and white tegu</name>
    <name type="synonym">Tupinambis merianae</name>
    <dbReference type="NCBI Taxonomy" id="96440"/>
    <lineage>
        <taxon>Eukaryota</taxon>
        <taxon>Metazoa</taxon>
        <taxon>Chordata</taxon>
        <taxon>Craniata</taxon>
        <taxon>Vertebrata</taxon>
        <taxon>Euteleostomi</taxon>
        <taxon>Lepidosauria</taxon>
        <taxon>Squamata</taxon>
        <taxon>Bifurcata</taxon>
        <taxon>Unidentata</taxon>
        <taxon>Episquamata</taxon>
        <taxon>Laterata</taxon>
        <taxon>Teiioidea</taxon>
        <taxon>Teiidae</taxon>
        <taxon>Salvator</taxon>
    </lineage>
</organism>
<dbReference type="InterPro" id="IPR008160">
    <property type="entry name" value="Collagen"/>
</dbReference>
<feature type="domain" description="EMI" evidence="7">
    <location>
        <begin position="55"/>
        <end position="128"/>
    </location>
</feature>
<evidence type="ECO:0000256" key="5">
    <source>
        <dbReference type="SAM" id="MobiDB-lite"/>
    </source>
</evidence>
<keyword evidence="3 6" id="KW-0732">Signal</keyword>
<keyword evidence="9" id="KW-1185">Reference proteome</keyword>
<dbReference type="AlphaFoldDB" id="A0A8D0KJA8"/>
<sequence length="484" mass="50652">METAAGRRRSRWPGWPGAGGGFLLLRAALWLCCLLMPEPGDCTWNHAAGLQYANRRNWCSYTVTRTVSCHIQNGTYLQRVFQSCWWPTGCTGGSYRTIVRPTYKQAYKTVTALEWKCCPGHLGANCEAESVSYQDPQDAALGSAPLRRAPIRPATYSGCLNCSKLTELLERLSFLEAKVASLSAVQGGRLLSKGGAYSDSSPLWGAVASQGSPGDGHVKGSPGARERLRTTFAGRDERLASQGLPGPVGPKGDAGIRGPSGVPGVKGPPGPQGPPGPPGRDGARGFPGEKGLPGPPGPPGPPAPVGPKISTIPDQRDPLLSNTFIEMGITGPTGPPGLPGPIGPPGPAGVPGQPGRDGIPGKPGTPGAAGKPGEKGERGPQGYPGQRGLDGDRGEPGPKGEPGEKGTWAISLHSFLEQQAQLELLARRVTLLEAIIWPEPELGSGTGLVSTSTPSYDRGKRDESLVVYEMITHHLGQKNKEKQK</sequence>
<evidence type="ECO:0000256" key="1">
    <source>
        <dbReference type="ARBA" id="ARBA00004613"/>
    </source>
</evidence>
<dbReference type="PANTHER" id="PTHR15427">
    <property type="entry name" value="EMILIN ELASTIN MICROFIBRIL INTERFACE-LOCATED PROTEIN ELASTIN MICROFIBRIL INTERFACER"/>
    <property type="match status" value="1"/>
</dbReference>
<evidence type="ECO:0000256" key="3">
    <source>
        <dbReference type="ARBA" id="ARBA00022729"/>
    </source>
</evidence>
<feature type="signal peptide" evidence="6">
    <location>
        <begin position="1"/>
        <end position="42"/>
    </location>
</feature>
<dbReference type="Pfam" id="PF01391">
    <property type="entry name" value="Collagen"/>
    <property type="match status" value="2"/>
</dbReference>
<feature type="compositionally biased region" description="Pro residues" evidence="5">
    <location>
        <begin position="293"/>
        <end position="305"/>
    </location>
</feature>
<dbReference type="Pfam" id="PF07546">
    <property type="entry name" value="EMI"/>
    <property type="match status" value="1"/>
</dbReference>
<dbReference type="PROSITE" id="PS51041">
    <property type="entry name" value="EMI"/>
    <property type="match status" value="1"/>
</dbReference>
<feature type="compositionally biased region" description="Pro residues" evidence="5">
    <location>
        <begin position="266"/>
        <end position="278"/>
    </location>
</feature>
<feature type="compositionally biased region" description="Basic and acidic residues" evidence="5">
    <location>
        <begin position="389"/>
        <end position="404"/>
    </location>
</feature>
<protein>
    <submittedName>
        <fullName evidence="8">EMI domain containing 1</fullName>
    </submittedName>
</protein>
<proteinExistence type="predicted"/>
<dbReference type="GO" id="GO:0031012">
    <property type="term" value="C:extracellular matrix"/>
    <property type="evidence" value="ECO:0007669"/>
    <property type="project" value="Ensembl"/>
</dbReference>
<dbReference type="GO" id="GO:0005783">
    <property type="term" value="C:endoplasmic reticulum"/>
    <property type="evidence" value="ECO:0007669"/>
    <property type="project" value="Ensembl"/>
</dbReference>
<evidence type="ECO:0000256" key="4">
    <source>
        <dbReference type="ARBA" id="ARBA00023157"/>
    </source>
</evidence>
<evidence type="ECO:0000256" key="6">
    <source>
        <dbReference type="SAM" id="SignalP"/>
    </source>
</evidence>